<keyword evidence="3" id="KW-1185">Reference proteome</keyword>
<evidence type="ECO:0000313" key="2">
    <source>
        <dbReference type="EMBL" id="KZL73939.1"/>
    </source>
</evidence>
<name>A0A166UXS1_9PEZI</name>
<evidence type="ECO:0000259" key="1">
    <source>
        <dbReference type="Pfam" id="PF12697"/>
    </source>
</evidence>
<dbReference type="EMBL" id="LFIV01000038">
    <property type="protein sequence ID" value="KZL73939.1"/>
    <property type="molecule type" value="Genomic_DNA"/>
</dbReference>
<organism evidence="2 3">
    <name type="scientific">Colletotrichum tofieldiae</name>
    <dbReference type="NCBI Taxonomy" id="708197"/>
    <lineage>
        <taxon>Eukaryota</taxon>
        <taxon>Fungi</taxon>
        <taxon>Dikarya</taxon>
        <taxon>Ascomycota</taxon>
        <taxon>Pezizomycotina</taxon>
        <taxon>Sordariomycetes</taxon>
        <taxon>Hypocreomycetidae</taxon>
        <taxon>Glomerellales</taxon>
        <taxon>Glomerellaceae</taxon>
        <taxon>Colletotrichum</taxon>
        <taxon>Colletotrichum spaethianum species complex</taxon>
    </lineage>
</organism>
<dbReference type="Pfam" id="PF12697">
    <property type="entry name" value="Abhydrolase_6"/>
    <property type="match status" value="1"/>
</dbReference>
<dbReference type="Proteomes" id="UP000076552">
    <property type="component" value="Unassembled WGS sequence"/>
</dbReference>
<dbReference type="AlphaFoldDB" id="A0A166UXS1"/>
<gene>
    <name evidence="2" type="ORF">CT0861_08586</name>
</gene>
<dbReference type="Gene3D" id="3.40.50.1820">
    <property type="entry name" value="alpha/beta hydrolase"/>
    <property type="match status" value="1"/>
</dbReference>
<evidence type="ECO:0000313" key="3">
    <source>
        <dbReference type="Proteomes" id="UP000076552"/>
    </source>
</evidence>
<dbReference type="SUPFAM" id="SSF53474">
    <property type="entry name" value="alpha/beta-Hydrolases"/>
    <property type="match status" value="1"/>
</dbReference>
<dbReference type="PANTHER" id="PTHR37017:SF11">
    <property type="entry name" value="ESTERASE_LIPASE_THIOESTERASE DOMAIN-CONTAINING PROTEIN"/>
    <property type="match status" value="1"/>
</dbReference>
<dbReference type="InterPro" id="IPR029058">
    <property type="entry name" value="AB_hydrolase_fold"/>
</dbReference>
<dbReference type="InterPro" id="IPR052897">
    <property type="entry name" value="Sec-Metab_Biosynth_Hydrolase"/>
</dbReference>
<accession>A0A166UXS1</accession>
<protein>
    <recommendedName>
        <fullName evidence="1">AB hydrolase-1 domain-containing protein</fullName>
    </recommendedName>
</protein>
<sequence>MPTKPVVVFAGGAWHSPEHYQDIRDELQQRGYETRGVPYQSVGAEPPTKGLYDDAAAVRAVLEELADHGKQIVLVAHSYGGLVGAEAVNGLGYKQRAGDNKAGGVILFVYLAAFVGPKGQSILSLTGNKDPPFARVEDGRMHVVAATEAFYADVAPEARERAIGLLKHQTTVSFKEPVTYEPWHDIDCMYVGCEDDGAIPFFAQEQMQQLLGPAAIKLRRKSSHSPFLSQVSETADAIESAARAGQEAVATWDA</sequence>
<proteinExistence type="predicted"/>
<reference evidence="2 3" key="1">
    <citation type="submission" date="2015-06" db="EMBL/GenBank/DDBJ databases">
        <title>Survival trade-offs in plant roots during colonization by closely related pathogenic and mutualistic fungi.</title>
        <authorList>
            <person name="Hacquard S."/>
            <person name="Kracher B."/>
            <person name="Hiruma K."/>
            <person name="Weinman A."/>
            <person name="Muench P."/>
            <person name="Garrido Oter R."/>
            <person name="Ver Loren van Themaat E."/>
            <person name="Dallerey J.-F."/>
            <person name="Damm U."/>
            <person name="Henrissat B."/>
            <person name="Lespinet O."/>
            <person name="Thon M."/>
            <person name="Kemen E."/>
            <person name="McHardy A.C."/>
            <person name="Schulze-Lefert P."/>
            <person name="O'Connell R.J."/>
        </authorList>
    </citation>
    <scope>NUCLEOTIDE SEQUENCE [LARGE SCALE GENOMIC DNA]</scope>
    <source>
        <strain evidence="2 3">0861</strain>
    </source>
</reference>
<feature type="domain" description="AB hydrolase-1" evidence="1">
    <location>
        <begin position="7"/>
        <end position="237"/>
    </location>
</feature>
<comment type="caution">
    <text evidence="2">The sequence shown here is derived from an EMBL/GenBank/DDBJ whole genome shotgun (WGS) entry which is preliminary data.</text>
</comment>
<dbReference type="STRING" id="708197.A0A166UXS1"/>
<dbReference type="InterPro" id="IPR000073">
    <property type="entry name" value="AB_hydrolase_1"/>
</dbReference>
<dbReference type="PANTHER" id="PTHR37017">
    <property type="entry name" value="AB HYDROLASE-1 DOMAIN-CONTAINING PROTEIN-RELATED"/>
    <property type="match status" value="1"/>
</dbReference>